<sequence length="344" mass="40478">MSLKVSVIIPVYNAENYITQCIDSLLNQTLQECEFIFINDGSKDDSQRIIEGYQKLDERIKLINQENQGVSIARNVGLRVANGEYIGFVDSDDYIDKKMYEKLYTSAKQSDFDVIISNFESEIEGHKIITNYPFPIEVTLNNDYINQEILPYFLKEDNLNTGCNKIYKNKVIRENNLKFPEKVPLGEDGLFNMRFFSFANTLKYIDYTGYFYREVEGSATRNIAEKDYFNRAIEVYNMKLPAIYKELLKKEKIHHLKSLKLIKSVMSYIYVYFTPSKELSFRQRFRYIKNMVSNNDVRKALLICYNELNSTLGRYEKLVLNLIKRKSTAGLYFVTAYSRFRNKH</sequence>
<keyword evidence="2 5" id="KW-0328">Glycosyltransferase</keyword>
<evidence type="ECO:0000313" key="6">
    <source>
        <dbReference type="Proteomes" id="UP001368328"/>
    </source>
</evidence>
<dbReference type="RefSeq" id="WP_338789112.1">
    <property type="nucleotide sequence ID" value="NZ_CP147403.1"/>
</dbReference>
<organism evidence="5 6">
    <name type="scientific">Metabacillus rhizosphaerae</name>
    <dbReference type="NCBI Taxonomy" id="3117747"/>
    <lineage>
        <taxon>Bacteria</taxon>
        <taxon>Bacillati</taxon>
        <taxon>Bacillota</taxon>
        <taxon>Bacilli</taxon>
        <taxon>Bacillales</taxon>
        <taxon>Bacillaceae</taxon>
        <taxon>Metabacillus</taxon>
    </lineage>
</organism>
<dbReference type="InterPro" id="IPR001173">
    <property type="entry name" value="Glyco_trans_2-like"/>
</dbReference>
<feature type="domain" description="Glycosyltransferase 2-like" evidence="4">
    <location>
        <begin position="6"/>
        <end position="173"/>
    </location>
</feature>
<gene>
    <name evidence="5" type="ORF">WCV66_12200</name>
</gene>
<dbReference type="Gene3D" id="3.90.550.10">
    <property type="entry name" value="Spore Coat Polysaccharide Biosynthesis Protein SpsA, Chain A"/>
    <property type="match status" value="1"/>
</dbReference>
<dbReference type="Pfam" id="PF00535">
    <property type="entry name" value="Glycos_transf_2"/>
    <property type="match status" value="1"/>
</dbReference>
<dbReference type="InterPro" id="IPR029044">
    <property type="entry name" value="Nucleotide-diphossugar_trans"/>
</dbReference>
<keyword evidence="6" id="KW-1185">Reference proteome</keyword>
<evidence type="ECO:0000259" key="4">
    <source>
        <dbReference type="Pfam" id="PF00535"/>
    </source>
</evidence>
<protein>
    <submittedName>
        <fullName evidence="5">Glycosyltransferase</fullName>
        <ecNumber evidence="5">2.4.-.-</ecNumber>
    </submittedName>
</protein>
<accession>A0ABZ2MZN6</accession>
<dbReference type="SUPFAM" id="SSF53448">
    <property type="entry name" value="Nucleotide-diphospho-sugar transferases"/>
    <property type="match status" value="1"/>
</dbReference>
<dbReference type="EC" id="2.4.-.-" evidence="5"/>
<evidence type="ECO:0000313" key="5">
    <source>
        <dbReference type="EMBL" id="WXB90896.1"/>
    </source>
</evidence>
<reference evidence="5 6" key="1">
    <citation type="submission" date="2024-02" db="EMBL/GenBank/DDBJ databases">
        <title>Seven novel Bacillus-like species.</title>
        <authorList>
            <person name="Liu G."/>
        </authorList>
    </citation>
    <scope>NUCLEOTIDE SEQUENCE [LARGE SCALE GENOMIC DNA]</scope>
    <source>
        <strain evidence="5 6">FJAT-53654</strain>
    </source>
</reference>
<dbReference type="EMBL" id="CP147403">
    <property type="protein sequence ID" value="WXB90896.1"/>
    <property type="molecule type" value="Genomic_DNA"/>
</dbReference>
<dbReference type="Proteomes" id="UP001368328">
    <property type="component" value="Chromosome"/>
</dbReference>
<evidence type="ECO:0000256" key="2">
    <source>
        <dbReference type="ARBA" id="ARBA00022676"/>
    </source>
</evidence>
<keyword evidence="3 5" id="KW-0808">Transferase</keyword>
<comment type="similarity">
    <text evidence="1">Belongs to the glycosyltransferase 2 family.</text>
</comment>
<dbReference type="PANTHER" id="PTHR22916:SF51">
    <property type="entry name" value="GLYCOSYLTRANSFERASE EPSH-RELATED"/>
    <property type="match status" value="1"/>
</dbReference>
<dbReference type="GO" id="GO:0016757">
    <property type="term" value="F:glycosyltransferase activity"/>
    <property type="evidence" value="ECO:0007669"/>
    <property type="project" value="UniProtKB-KW"/>
</dbReference>
<proteinExistence type="inferred from homology"/>
<dbReference type="CDD" id="cd00761">
    <property type="entry name" value="Glyco_tranf_GTA_type"/>
    <property type="match status" value="1"/>
</dbReference>
<dbReference type="PANTHER" id="PTHR22916">
    <property type="entry name" value="GLYCOSYLTRANSFERASE"/>
    <property type="match status" value="1"/>
</dbReference>
<name>A0ABZ2MZN6_9BACI</name>
<evidence type="ECO:0000256" key="1">
    <source>
        <dbReference type="ARBA" id="ARBA00006739"/>
    </source>
</evidence>
<evidence type="ECO:0000256" key="3">
    <source>
        <dbReference type="ARBA" id="ARBA00022679"/>
    </source>
</evidence>